<proteinExistence type="inferred from homology"/>
<accession>A0A2K1R178</accession>
<evidence type="ECO:0000256" key="4">
    <source>
        <dbReference type="ARBA" id="ARBA00022989"/>
    </source>
</evidence>
<feature type="compositionally biased region" description="Low complexity" evidence="10">
    <location>
        <begin position="151"/>
        <end position="176"/>
    </location>
</feature>
<name>A0A2K1R178_9PEZI</name>
<feature type="transmembrane region" description="Helical" evidence="11">
    <location>
        <begin position="598"/>
        <end position="622"/>
    </location>
</feature>
<dbReference type="FunCoup" id="A0A2K1R178">
    <property type="interactions" value="7"/>
</dbReference>
<protein>
    <recommendedName>
        <fullName evidence="9">Maintenance of telomere capping protein 6</fullName>
    </recommendedName>
</protein>
<evidence type="ECO:0000259" key="12">
    <source>
        <dbReference type="Pfam" id="PF25506"/>
    </source>
</evidence>
<keyword evidence="14" id="KW-1185">Reference proteome</keyword>
<reference evidence="13 14" key="1">
    <citation type="submission" date="2017-06" db="EMBL/GenBank/DDBJ databases">
        <title>Draft genome sequence of a variant of Elsinoe murrayae.</title>
        <authorList>
            <person name="Cheng Q."/>
        </authorList>
    </citation>
    <scope>NUCLEOTIDE SEQUENCE [LARGE SCALE GENOMIC DNA]</scope>
    <source>
        <strain evidence="13 14">CQ-2017a</strain>
    </source>
</reference>
<keyword evidence="5 11" id="KW-0472">Membrane</keyword>
<dbReference type="GO" id="GO:0016020">
    <property type="term" value="C:membrane"/>
    <property type="evidence" value="ECO:0007669"/>
    <property type="project" value="UniProtKB-SubCell"/>
</dbReference>
<evidence type="ECO:0000313" key="14">
    <source>
        <dbReference type="Proteomes" id="UP000243797"/>
    </source>
</evidence>
<evidence type="ECO:0000256" key="11">
    <source>
        <dbReference type="SAM" id="Phobius"/>
    </source>
</evidence>
<comment type="similarity">
    <text evidence="8">Belongs to the MTC6 family.</text>
</comment>
<feature type="region of interest" description="Disordered" evidence="10">
    <location>
        <begin position="147"/>
        <end position="177"/>
    </location>
</feature>
<comment type="subcellular location">
    <subcellularLocation>
        <location evidence="1">Membrane</location>
        <topology evidence="1">Single-pass type I membrane protein</topology>
    </subcellularLocation>
</comment>
<keyword evidence="3" id="KW-0732">Signal</keyword>
<comment type="caution">
    <text evidence="13">The sequence shown here is derived from an EMBL/GenBank/DDBJ whole genome shotgun (WGS) entry which is preliminary data.</text>
</comment>
<keyword evidence="2 11" id="KW-0812">Transmembrane</keyword>
<dbReference type="PANTHER" id="PTHR35518">
    <property type="entry name" value="MAINTENANCE OF TELOMOERE CAPPING"/>
    <property type="match status" value="1"/>
</dbReference>
<evidence type="ECO:0000256" key="6">
    <source>
        <dbReference type="ARBA" id="ARBA00023180"/>
    </source>
</evidence>
<evidence type="ECO:0000256" key="7">
    <source>
        <dbReference type="ARBA" id="ARBA00037703"/>
    </source>
</evidence>
<keyword evidence="4 11" id="KW-1133">Transmembrane helix</keyword>
<evidence type="ECO:0000313" key="13">
    <source>
        <dbReference type="EMBL" id="PNS21054.1"/>
    </source>
</evidence>
<dbReference type="InterPro" id="IPR057530">
    <property type="entry name" value="TIM-barrel_MTC6"/>
</dbReference>
<dbReference type="Proteomes" id="UP000243797">
    <property type="component" value="Unassembled WGS sequence"/>
</dbReference>
<evidence type="ECO:0000256" key="5">
    <source>
        <dbReference type="ARBA" id="ARBA00023136"/>
    </source>
</evidence>
<evidence type="ECO:0000256" key="8">
    <source>
        <dbReference type="ARBA" id="ARBA00038159"/>
    </source>
</evidence>
<dbReference type="Pfam" id="PF25506">
    <property type="entry name" value="TIM-barrel_MTC6"/>
    <property type="match status" value="1"/>
</dbReference>
<dbReference type="AlphaFoldDB" id="A0A2K1R178"/>
<dbReference type="PANTHER" id="PTHR35518:SF2">
    <property type="entry name" value="MAINTENANCE OF TELOMERE CAPPING PROTEIN 6"/>
    <property type="match status" value="1"/>
</dbReference>
<evidence type="ECO:0000256" key="1">
    <source>
        <dbReference type="ARBA" id="ARBA00004479"/>
    </source>
</evidence>
<dbReference type="EMBL" id="NKHZ01000015">
    <property type="protein sequence ID" value="PNS21054.1"/>
    <property type="molecule type" value="Genomic_DNA"/>
</dbReference>
<dbReference type="InParanoid" id="A0A2K1R178"/>
<gene>
    <name evidence="13" type="ORF">CAC42_3391</name>
</gene>
<sequence>MSQRNYDPDPAAVPSGSLATALLSQRDLSARIPINFVTLPSVTLTSACFSDRRYDDYTARRCLSNLLATGFRRIIIDVYWDALSSQWSLCPAAIPPALQNDLSSSAEQTRSAAETTGLSLSNLPTSGGVQRRATPTQAAADLGINLQQRQTSSDSSDASASTGTPLTSLSGSPLPTEVAGTPGLFQVGQYQCTSTANINLVRDVFEDHFVSTGNNLNATLKYMILNLRSAELVNQGLPDNSTNISPAGNPISRILNTTLSPFLYTPALLQEQRANLNASWFTAPLEQRPDSAYFRYTVNESNIAITTDGWPSEGYAELIQAKRILVGFGDILLPTTQYNASLDDLIIFPRSVLMTSRDVTISATNTITSGCLYTNDSFSPLYNNNASFVVPSSSSPFQNSSSLLPACGISPLLSDPSTISPLDPSLFTTFVLSSLWSWQPDQPRSSNSTITRCTVLNLLAPQARWEVAPCTTRLRGACRIANQPYEWTLSQQEGPYESIQRVCPPNSSFAAPRTALENRYLAEAAARIRAAESGAGLLDGDGDGDGDDGVSRHLRQRQDRTAHLWLNLNDLDLPGCFVQGVNATCPYSPRAGEAGRRVVVPIVAAVIVFVLAGLTLFVKCAANRAGVKRRRKRGGKFRDGLGEYEGVPS</sequence>
<feature type="region of interest" description="Disordered" evidence="10">
    <location>
        <begin position="105"/>
        <end position="134"/>
    </location>
</feature>
<evidence type="ECO:0000256" key="3">
    <source>
        <dbReference type="ARBA" id="ARBA00022729"/>
    </source>
</evidence>
<dbReference type="STRING" id="2082308.A0A2K1R178"/>
<evidence type="ECO:0000256" key="10">
    <source>
        <dbReference type="SAM" id="MobiDB-lite"/>
    </source>
</evidence>
<comment type="function">
    <text evidence="7">May be involved in telomere capping.</text>
</comment>
<feature type="domain" description="MTC6 partial TIM-barrel" evidence="12">
    <location>
        <begin position="15"/>
        <end position="436"/>
    </location>
</feature>
<evidence type="ECO:0000256" key="9">
    <source>
        <dbReference type="ARBA" id="ARBA00039865"/>
    </source>
</evidence>
<organism evidence="13 14">
    <name type="scientific">Sphaceloma murrayae</name>
    <dbReference type="NCBI Taxonomy" id="2082308"/>
    <lineage>
        <taxon>Eukaryota</taxon>
        <taxon>Fungi</taxon>
        <taxon>Dikarya</taxon>
        <taxon>Ascomycota</taxon>
        <taxon>Pezizomycotina</taxon>
        <taxon>Dothideomycetes</taxon>
        <taxon>Dothideomycetidae</taxon>
        <taxon>Myriangiales</taxon>
        <taxon>Elsinoaceae</taxon>
        <taxon>Sphaceloma</taxon>
    </lineage>
</organism>
<keyword evidence="6" id="KW-0325">Glycoprotein</keyword>
<evidence type="ECO:0000256" key="2">
    <source>
        <dbReference type="ARBA" id="ARBA00022692"/>
    </source>
</evidence>
<dbReference type="OrthoDB" id="5573651at2759"/>
<dbReference type="InterPro" id="IPR051008">
    <property type="entry name" value="Telomere_Capping_Maintenance"/>
</dbReference>